<keyword evidence="2" id="KW-1185">Reference proteome</keyword>
<reference evidence="1 2" key="1">
    <citation type="journal article" date="2010" name="J. Bacteriol.">
        <title>The genetic basis of laboratory adaptation in Caulobacter crescentus.</title>
        <authorList>
            <person name="Marks M.E."/>
            <person name="Castro-Rojas C.M."/>
            <person name="Teiling C."/>
            <person name="Du L."/>
            <person name="Kapatral V."/>
            <person name="Walunas T.L."/>
            <person name="Crosson S."/>
        </authorList>
    </citation>
    <scope>NUCLEOTIDE SEQUENCE [LARGE SCALE GENOMIC DNA]</scope>
    <source>
        <strain evidence="2">NA1000 / CB15N</strain>
    </source>
</reference>
<evidence type="ECO:0000313" key="2">
    <source>
        <dbReference type="Proteomes" id="UP000001364"/>
    </source>
</evidence>
<dbReference type="GeneID" id="7332770"/>
<dbReference type="PATRIC" id="fig|565050.3.peg.2615"/>
<dbReference type="OrthoDB" id="7632623at2"/>
<dbReference type="SMR" id="A0A0H3CB43"/>
<dbReference type="PhylomeDB" id="A0A0H3CB43"/>
<dbReference type="HOGENOM" id="CLU_146656_0_0_5"/>
<keyword evidence="1" id="KW-0966">Cell projection</keyword>
<dbReference type="AlphaFoldDB" id="A0A0H3CB43"/>
<dbReference type="RefSeq" id="YP_002518040.1">
    <property type="nucleotide sequence ID" value="NC_011916.1"/>
</dbReference>
<accession>A0A0H3CB43</accession>
<keyword evidence="1" id="KW-0282">Flagellum</keyword>
<dbReference type="KEGG" id="ccs:CCNA_02667"/>
<name>A0A0H3CB43_CAUVN</name>
<protein>
    <submittedName>
        <fullName evidence="1">Flagellar basal-body protein FlbY</fullName>
    </submittedName>
</protein>
<keyword evidence="1" id="KW-0969">Cilium</keyword>
<evidence type="ECO:0000313" key="1">
    <source>
        <dbReference type="EMBL" id="ACL96132.1"/>
    </source>
</evidence>
<organism evidence="1 2">
    <name type="scientific">Caulobacter vibrioides (strain NA1000 / CB15N)</name>
    <name type="common">Caulobacter crescentus</name>
    <dbReference type="NCBI Taxonomy" id="565050"/>
    <lineage>
        <taxon>Bacteria</taxon>
        <taxon>Pseudomonadati</taxon>
        <taxon>Pseudomonadota</taxon>
        <taxon>Alphaproteobacteria</taxon>
        <taxon>Caulobacterales</taxon>
        <taxon>Caulobacteraceae</taxon>
        <taxon>Caulobacter</taxon>
    </lineage>
</organism>
<gene>
    <name evidence="1" type="primary">flbY</name>
    <name evidence="1" type="ordered locus">CCNA_02667</name>
</gene>
<proteinExistence type="predicted"/>
<sequence>MAIAAVDANDRVHQLILLTERLTDLIAKQAVAFETHRPHQAAQYVEETSKLANLYRHESMRVRANVGLVESARLELRQRLMRATEAFDAVLARQSRAVEAAKIVTEGLVHAIAQEVASQRAAPATTYGAGGMVNDRPQHGAAITLNRKA</sequence>
<dbReference type="Proteomes" id="UP000001364">
    <property type="component" value="Chromosome"/>
</dbReference>
<dbReference type="RefSeq" id="WP_010920440.1">
    <property type="nucleotide sequence ID" value="NC_011916.1"/>
</dbReference>
<dbReference type="EMBL" id="CP001340">
    <property type="protein sequence ID" value="ACL96132.1"/>
    <property type="molecule type" value="Genomic_DNA"/>
</dbReference>